<evidence type="ECO:0000313" key="3">
    <source>
        <dbReference type="Proteomes" id="UP000640052"/>
    </source>
</evidence>
<keyword evidence="3" id="KW-1185">Reference proteome</keyword>
<accession>A0A919Q747</accession>
<dbReference type="Proteomes" id="UP000640052">
    <property type="component" value="Unassembled WGS sequence"/>
</dbReference>
<feature type="region of interest" description="Disordered" evidence="1">
    <location>
        <begin position="65"/>
        <end position="110"/>
    </location>
</feature>
<comment type="caution">
    <text evidence="2">The sequence shown here is derived from an EMBL/GenBank/DDBJ whole genome shotgun (WGS) entry which is preliminary data.</text>
</comment>
<evidence type="ECO:0000313" key="2">
    <source>
        <dbReference type="EMBL" id="GIH23654.1"/>
    </source>
</evidence>
<dbReference type="AlphaFoldDB" id="A0A919Q747"/>
<evidence type="ECO:0000256" key="1">
    <source>
        <dbReference type="SAM" id="MobiDB-lite"/>
    </source>
</evidence>
<proteinExistence type="predicted"/>
<gene>
    <name evidence="2" type="ORF">Aph01nite_19640</name>
</gene>
<reference evidence="2" key="1">
    <citation type="submission" date="2021-01" db="EMBL/GenBank/DDBJ databases">
        <title>Whole genome shotgun sequence of Acrocarpospora phusangensis NBRC 108782.</title>
        <authorList>
            <person name="Komaki H."/>
            <person name="Tamura T."/>
        </authorList>
    </citation>
    <scope>NUCLEOTIDE SEQUENCE</scope>
    <source>
        <strain evidence="2">NBRC 108782</strain>
    </source>
</reference>
<organism evidence="2 3">
    <name type="scientific">Acrocarpospora phusangensis</name>
    <dbReference type="NCBI Taxonomy" id="1070424"/>
    <lineage>
        <taxon>Bacteria</taxon>
        <taxon>Bacillati</taxon>
        <taxon>Actinomycetota</taxon>
        <taxon>Actinomycetes</taxon>
        <taxon>Streptosporangiales</taxon>
        <taxon>Streptosporangiaceae</taxon>
        <taxon>Acrocarpospora</taxon>
    </lineage>
</organism>
<dbReference type="EMBL" id="BOOA01000011">
    <property type="protein sequence ID" value="GIH23654.1"/>
    <property type="molecule type" value="Genomic_DNA"/>
</dbReference>
<protein>
    <submittedName>
        <fullName evidence="2">Uncharacterized protein</fullName>
    </submittedName>
</protein>
<name>A0A919Q747_9ACTN</name>
<sequence>MPEHRYFHLLVPITPGEEPDEGEGVRYGKVAKRTIMPWRHLPPRLTRSPSPANTITSATCTDEIFGTHRRSQAQRRFSIQPSDADDQDQMQVLGNDEVQKAPAAEQIERS</sequence>